<evidence type="ECO:0000313" key="1">
    <source>
        <dbReference type="EMBL" id="WHY53916.1"/>
    </source>
</evidence>
<gene>
    <name evidence="1" type="ORF">QNH24_11960</name>
</gene>
<organism evidence="1 2">
    <name type="scientific">Lysinibacillus pakistanensis</name>
    <dbReference type="NCBI Taxonomy" id="759811"/>
    <lineage>
        <taxon>Bacteria</taxon>
        <taxon>Bacillati</taxon>
        <taxon>Bacillota</taxon>
        <taxon>Bacilli</taxon>
        <taxon>Bacillales</taxon>
        <taxon>Bacillaceae</taxon>
        <taxon>Lysinibacillus</taxon>
    </lineage>
</organism>
<dbReference type="RefSeq" id="WP_054771477.1">
    <property type="nucleotide sequence ID" value="NZ_CP126101.1"/>
</dbReference>
<sequence length="109" mass="12459">MTCTKGEQGRNMGQTNKELRKEIQDDIIEKINNINDIRRTADSIYTSANFHLDSKQLPNTKNFKVEIQYRTGKKQTVSVIEVKDTATITAEVHQALTNSLKDGYKWIVS</sequence>
<accession>A0AAX3X164</accession>
<proteinExistence type="predicted"/>
<name>A0AAX3X164_9BACI</name>
<dbReference type="Proteomes" id="UP001178322">
    <property type="component" value="Chromosome"/>
</dbReference>
<dbReference type="EMBL" id="CP126101">
    <property type="protein sequence ID" value="WHY53916.1"/>
    <property type="molecule type" value="Genomic_DNA"/>
</dbReference>
<dbReference type="AlphaFoldDB" id="A0AAX3X164"/>
<protein>
    <submittedName>
        <fullName evidence="1">Uncharacterized protein</fullName>
    </submittedName>
</protein>
<reference evidence="1" key="1">
    <citation type="submission" date="2023-05" db="EMBL/GenBank/DDBJ databases">
        <title>Comparative genomics of Bacillaceae isolates and their secondary metabolite potential.</title>
        <authorList>
            <person name="Song L."/>
            <person name="Nielsen L.J."/>
            <person name="Mohite O."/>
            <person name="Xu X."/>
            <person name="Weber T."/>
            <person name="Kovacs A.T."/>
        </authorList>
    </citation>
    <scope>NUCLEOTIDE SEQUENCE</scope>
    <source>
        <strain evidence="1">LY1</strain>
    </source>
</reference>
<evidence type="ECO:0000313" key="2">
    <source>
        <dbReference type="Proteomes" id="UP001178322"/>
    </source>
</evidence>